<reference evidence="2 3" key="1">
    <citation type="submission" date="2021-05" db="EMBL/GenBank/DDBJ databases">
        <authorList>
            <person name="Zahm M."/>
            <person name="Klopp C."/>
            <person name="Cabau C."/>
            <person name="Kuhl H."/>
            <person name="Suciu R."/>
            <person name="Ciorpac M."/>
            <person name="Holostenco D."/>
            <person name="Gessner J."/>
            <person name="Wuertz S."/>
            <person name="Hohne C."/>
            <person name="Stock M."/>
            <person name="Gislard M."/>
            <person name="Lluch J."/>
            <person name="Milhes M."/>
            <person name="Lampietro C."/>
            <person name="Lopez Roques C."/>
            <person name="Donnadieu C."/>
            <person name="Du K."/>
            <person name="Schartl M."/>
            <person name="Guiguen Y."/>
        </authorList>
    </citation>
    <scope>NUCLEOTIDE SEQUENCE [LARGE SCALE GENOMIC DNA]</scope>
    <source>
        <strain evidence="2">Hh-F2</strain>
        <tissue evidence="2">Blood</tissue>
    </source>
</reference>
<keyword evidence="3" id="KW-1185">Reference proteome</keyword>
<evidence type="ECO:0000313" key="3">
    <source>
        <dbReference type="Proteomes" id="UP001369086"/>
    </source>
</evidence>
<evidence type="ECO:0000256" key="1">
    <source>
        <dbReference type="SAM" id="MobiDB-lite"/>
    </source>
</evidence>
<feature type="region of interest" description="Disordered" evidence="1">
    <location>
        <begin position="1"/>
        <end position="155"/>
    </location>
</feature>
<name>A0ABR0Y280_HUSHU</name>
<evidence type="ECO:0000313" key="2">
    <source>
        <dbReference type="EMBL" id="KAK6466704.1"/>
    </source>
</evidence>
<protein>
    <submittedName>
        <fullName evidence="2">Uncharacterized protein</fullName>
    </submittedName>
</protein>
<feature type="compositionally biased region" description="Basic residues" evidence="1">
    <location>
        <begin position="1"/>
        <end position="14"/>
    </location>
</feature>
<feature type="region of interest" description="Disordered" evidence="1">
    <location>
        <begin position="170"/>
        <end position="228"/>
    </location>
</feature>
<dbReference type="EMBL" id="JAHFZB010000054">
    <property type="protein sequence ID" value="KAK6466704.1"/>
    <property type="molecule type" value="Genomic_DNA"/>
</dbReference>
<gene>
    <name evidence="2" type="ORF">HHUSO_G36002</name>
</gene>
<comment type="caution">
    <text evidence="2">The sequence shown here is derived from an EMBL/GenBank/DDBJ whole genome shotgun (WGS) entry which is preliminary data.</text>
</comment>
<accession>A0ABR0Y280</accession>
<organism evidence="2 3">
    <name type="scientific">Huso huso</name>
    <name type="common">Beluga</name>
    <name type="synonym">Acipenser huso</name>
    <dbReference type="NCBI Taxonomy" id="61971"/>
    <lineage>
        <taxon>Eukaryota</taxon>
        <taxon>Metazoa</taxon>
        <taxon>Chordata</taxon>
        <taxon>Craniata</taxon>
        <taxon>Vertebrata</taxon>
        <taxon>Euteleostomi</taxon>
        <taxon>Actinopterygii</taxon>
        <taxon>Chondrostei</taxon>
        <taxon>Acipenseriformes</taxon>
        <taxon>Acipenseridae</taxon>
        <taxon>Huso</taxon>
    </lineage>
</organism>
<feature type="compositionally biased region" description="Polar residues" evidence="1">
    <location>
        <begin position="187"/>
        <end position="201"/>
    </location>
</feature>
<feature type="compositionally biased region" description="Basic and acidic residues" evidence="1">
    <location>
        <begin position="82"/>
        <end position="110"/>
    </location>
</feature>
<feature type="compositionally biased region" description="Basic and acidic residues" evidence="1">
    <location>
        <begin position="15"/>
        <end position="30"/>
    </location>
</feature>
<dbReference type="Proteomes" id="UP001369086">
    <property type="component" value="Unassembled WGS sequence"/>
</dbReference>
<proteinExistence type="predicted"/>
<sequence length="228" mass="25020">MELKNRSGRKRKRRESHDEGERTNVLKTEKNPTPLLSARAIGAKKQEPCSEVNPDGKPGKKAKMKKEEEEASSHKPCKRKARFEDDSSETKLPKMESQEGEAKGPRSRDRAKGRRPNGTQSVSFIGRQTAGASVQVFQNHGGKDMEESPVGPQELDVILKQDSSVVTYSKVLKDPRLTLGLRAQQDLAPNNGDQPGTSQPQEPDPTGGPSRRDVPPPRRGPGTRGTQG</sequence>